<dbReference type="SUPFAM" id="SSF53649">
    <property type="entry name" value="Alkaline phosphatase-like"/>
    <property type="match status" value="1"/>
</dbReference>
<sequence length="443" mass="47036">MLNPRSNSLLHSRSRSASHAALPTRRQALQVGALGAVGLSLSGYLRQAAAGEVRPAKGKSAIVIWLGGGPPHLDMFDMKPDAPDEFRGEFHPRPTNVPGVQICEHLPQLAACADKYAILNGVSHTLAGHELGTTYLSTGNRPLPSLAYPGYGAVVSKELPGDQQLPHFVAVPSTPQTAGYLGVPSAPLSTNDTPRRGQPFGVRGISLSSGLTIDAFEQRQKLLQSIDTEFDSLAGENSLVDGLDRFDEQAFAVIRSEKARTAFDVSQENPETAAAFGDSRFGQSCLLAARLVEAGVRFVTVSFSGWDTHTGNFKKAKESLLPAFDQGLAALLNTLSERGLLESTSVLTTGEFGRTPKINARAGRDHWPRAFSVLMAGAGVQGGQVLGQSDAHGKGPAGEPITPEQIGASFYSSLGIDYQKEYHTQTGRPVMIVRSGSLVPGLF</sequence>
<accession>A0A518DQQ6</accession>
<dbReference type="PANTHER" id="PTHR43737:SF1">
    <property type="entry name" value="DUF1501 DOMAIN-CONTAINING PROTEIN"/>
    <property type="match status" value="1"/>
</dbReference>
<dbReference type="InterPro" id="IPR017850">
    <property type="entry name" value="Alkaline_phosphatase_core_sf"/>
</dbReference>
<dbReference type="EMBL" id="CP036433">
    <property type="protein sequence ID" value="QDU94173.1"/>
    <property type="molecule type" value="Genomic_DNA"/>
</dbReference>
<keyword evidence="3" id="KW-1185">Reference proteome</keyword>
<feature type="region of interest" description="Disordered" evidence="1">
    <location>
        <begin position="1"/>
        <end position="22"/>
    </location>
</feature>
<evidence type="ECO:0000256" key="1">
    <source>
        <dbReference type="SAM" id="MobiDB-lite"/>
    </source>
</evidence>
<dbReference type="InterPro" id="IPR006311">
    <property type="entry name" value="TAT_signal"/>
</dbReference>
<dbReference type="PANTHER" id="PTHR43737">
    <property type="entry name" value="BLL7424 PROTEIN"/>
    <property type="match status" value="1"/>
</dbReference>
<name>A0A518DQQ6_9BACT</name>
<dbReference type="InterPro" id="IPR010869">
    <property type="entry name" value="DUF1501"/>
</dbReference>
<gene>
    <name evidence="2" type="ORF">Pla8534_19610</name>
</gene>
<evidence type="ECO:0000313" key="3">
    <source>
        <dbReference type="Proteomes" id="UP000317648"/>
    </source>
</evidence>
<dbReference type="RefSeq" id="WP_145052122.1">
    <property type="nucleotide sequence ID" value="NZ_CP036433.1"/>
</dbReference>
<evidence type="ECO:0000313" key="2">
    <source>
        <dbReference type="EMBL" id="QDU94173.1"/>
    </source>
</evidence>
<dbReference type="Proteomes" id="UP000317648">
    <property type="component" value="Chromosome"/>
</dbReference>
<dbReference type="AlphaFoldDB" id="A0A518DQQ6"/>
<reference evidence="2 3" key="1">
    <citation type="submission" date="2019-02" db="EMBL/GenBank/DDBJ databases">
        <title>Deep-cultivation of Planctomycetes and their phenomic and genomic characterization uncovers novel biology.</title>
        <authorList>
            <person name="Wiegand S."/>
            <person name="Jogler M."/>
            <person name="Boedeker C."/>
            <person name="Pinto D."/>
            <person name="Vollmers J."/>
            <person name="Rivas-Marin E."/>
            <person name="Kohn T."/>
            <person name="Peeters S.H."/>
            <person name="Heuer A."/>
            <person name="Rast P."/>
            <person name="Oberbeckmann S."/>
            <person name="Bunk B."/>
            <person name="Jeske O."/>
            <person name="Meyerdierks A."/>
            <person name="Storesund J.E."/>
            <person name="Kallscheuer N."/>
            <person name="Luecker S."/>
            <person name="Lage O.M."/>
            <person name="Pohl T."/>
            <person name="Merkel B.J."/>
            <person name="Hornburger P."/>
            <person name="Mueller R.-W."/>
            <person name="Bruemmer F."/>
            <person name="Labrenz M."/>
            <person name="Spormann A.M."/>
            <person name="Op den Camp H."/>
            <person name="Overmann J."/>
            <person name="Amann R."/>
            <person name="Jetten M.S.M."/>
            <person name="Mascher T."/>
            <person name="Medema M.H."/>
            <person name="Devos D.P."/>
            <person name="Kaster A.-K."/>
            <person name="Ovreas L."/>
            <person name="Rohde M."/>
            <person name="Galperin M.Y."/>
            <person name="Jogler C."/>
        </authorList>
    </citation>
    <scope>NUCLEOTIDE SEQUENCE [LARGE SCALE GENOMIC DNA]</scope>
    <source>
        <strain evidence="2 3">Pla85_3_4</strain>
    </source>
</reference>
<dbReference type="KEGG" id="lcre:Pla8534_19610"/>
<evidence type="ECO:0008006" key="4">
    <source>
        <dbReference type="Google" id="ProtNLM"/>
    </source>
</evidence>
<dbReference type="OrthoDB" id="127333at2"/>
<proteinExistence type="predicted"/>
<dbReference type="Pfam" id="PF07394">
    <property type="entry name" value="DUF1501"/>
    <property type="match status" value="1"/>
</dbReference>
<dbReference type="PROSITE" id="PS51318">
    <property type="entry name" value="TAT"/>
    <property type="match status" value="1"/>
</dbReference>
<protein>
    <recommendedName>
        <fullName evidence="4">DUF1501 domain-containing protein</fullName>
    </recommendedName>
</protein>
<organism evidence="2 3">
    <name type="scientific">Lignipirellula cremea</name>
    <dbReference type="NCBI Taxonomy" id="2528010"/>
    <lineage>
        <taxon>Bacteria</taxon>
        <taxon>Pseudomonadati</taxon>
        <taxon>Planctomycetota</taxon>
        <taxon>Planctomycetia</taxon>
        <taxon>Pirellulales</taxon>
        <taxon>Pirellulaceae</taxon>
        <taxon>Lignipirellula</taxon>
    </lineage>
</organism>